<sequence>MEESNKNPFDYFYYQEVADLTAAGGWSVNFDMKTSYLDPQARKILNVPENFQPSLRTALDFYPVIEKVRVTEFFEGCANGIPFNATLKMLTFDNKEFWVRAVGKPLYDDGTIVGAQGVFQDIDFEKLKELSLEKSLKVIESQNSRLLNFAHIVSHNLRSHSSNLQLTIELLNAVNSKNEEEELKESLVHISNSLNDTISHLNEIVSVQSKAHDQKKELLFEDVLYNIKNSINRLIIDTDTKIISDFSELPGMTYIHAYMESIFLNLISNAIKYKHPERAALIHIYSYLENGESYLMFQDNGIGIDLDTYGSKVFNMYQTFHQNEDAVGIGLFITKNQVEALQGTISIESVVNQGTIIKIKF</sequence>
<keyword evidence="5 7" id="KW-0418">Kinase</keyword>
<reference evidence="7 8" key="1">
    <citation type="submission" date="2018-10" db="EMBL/GenBank/DDBJ databases">
        <title>Genomic Encyclopedia of Archaeal and Bacterial Type Strains, Phase II (KMG-II): from individual species to whole genera.</title>
        <authorList>
            <person name="Goeker M."/>
        </authorList>
    </citation>
    <scope>NUCLEOTIDE SEQUENCE [LARGE SCALE GENOMIC DNA]</scope>
    <source>
        <strain evidence="7 8">DSM 23424</strain>
    </source>
</reference>
<dbReference type="InterPro" id="IPR036890">
    <property type="entry name" value="HATPase_C_sf"/>
</dbReference>
<evidence type="ECO:0000256" key="4">
    <source>
        <dbReference type="ARBA" id="ARBA00022679"/>
    </source>
</evidence>
<keyword evidence="4" id="KW-0808">Transferase</keyword>
<dbReference type="SUPFAM" id="SSF55874">
    <property type="entry name" value="ATPase domain of HSP90 chaperone/DNA topoisomerase II/histidine kinase"/>
    <property type="match status" value="1"/>
</dbReference>
<dbReference type="Pfam" id="PF02518">
    <property type="entry name" value="HATPase_c"/>
    <property type="match status" value="1"/>
</dbReference>
<keyword evidence="3" id="KW-0597">Phosphoprotein</keyword>
<dbReference type="AlphaFoldDB" id="A0A3L9ZGK5"/>
<feature type="domain" description="Histidine kinase" evidence="6">
    <location>
        <begin position="152"/>
        <end position="361"/>
    </location>
</feature>
<organism evidence="7 8">
    <name type="scientific">Ulvibacter antarcticus</name>
    <dbReference type="NCBI Taxonomy" id="442714"/>
    <lineage>
        <taxon>Bacteria</taxon>
        <taxon>Pseudomonadati</taxon>
        <taxon>Bacteroidota</taxon>
        <taxon>Flavobacteriia</taxon>
        <taxon>Flavobacteriales</taxon>
        <taxon>Flavobacteriaceae</taxon>
        <taxon>Ulvibacter</taxon>
    </lineage>
</organism>
<dbReference type="Proteomes" id="UP000271339">
    <property type="component" value="Unassembled WGS sequence"/>
</dbReference>
<proteinExistence type="predicted"/>
<dbReference type="SMART" id="SM00387">
    <property type="entry name" value="HATPase_c"/>
    <property type="match status" value="1"/>
</dbReference>
<dbReference type="Gene3D" id="3.30.565.10">
    <property type="entry name" value="Histidine kinase-like ATPase, C-terminal domain"/>
    <property type="match status" value="1"/>
</dbReference>
<dbReference type="PROSITE" id="PS50109">
    <property type="entry name" value="HIS_KIN"/>
    <property type="match status" value="1"/>
</dbReference>
<comment type="catalytic activity">
    <reaction evidence="1">
        <text>ATP + protein L-histidine = ADP + protein N-phospho-L-histidine.</text>
        <dbReference type="EC" id="2.7.13.3"/>
    </reaction>
</comment>
<evidence type="ECO:0000313" key="8">
    <source>
        <dbReference type="Proteomes" id="UP000271339"/>
    </source>
</evidence>
<dbReference type="GO" id="GO:0004673">
    <property type="term" value="F:protein histidine kinase activity"/>
    <property type="evidence" value="ECO:0007669"/>
    <property type="project" value="UniProtKB-EC"/>
</dbReference>
<evidence type="ECO:0000256" key="1">
    <source>
        <dbReference type="ARBA" id="ARBA00000085"/>
    </source>
</evidence>
<keyword evidence="8" id="KW-1185">Reference proteome</keyword>
<dbReference type="EC" id="2.7.13.3" evidence="2"/>
<accession>A0A3L9ZGK5</accession>
<dbReference type="Gene3D" id="3.30.450.20">
    <property type="entry name" value="PAS domain"/>
    <property type="match status" value="1"/>
</dbReference>
<gene>
    <name evidence="7" type="ORF">BXY75_0276</name>
</gene>
<dbReference type="InterPro" id="IPR003594">
    <property type="entry name" value="HATPase_dom"/>
</dbReference>
<dbReference type="InterPro" id="IPR005467">
    <property type="entry name" value="His_kinase_dom"/>
</dbReference>
<evidence type="ECO:0000259" key="6">
    <source>
        <dbReference type="PROSITE" id="PS50109"/>
    </source>
</evidence>
<dbReference type="EMBL" id="REFC01000011">
    <property type="protein sequence ID" value="RMA65862.1"/>
    <property type="molecule type" value="Genomic_DNA"/>
</dbReference>
<dbReference type="SUPFAM" id="SSF55785">
    <property type="entry name" value="PYP-like sensor domain (PAS domain)"/>
    <property type="match status" value="1"/>
</dbReference>
<dbReference type="OrthoDB" id="5522855at2"/>
<dbReference type="PANTHER" id="PTHR43304:SF1">
    <property type="entry name" value="PAC DOMAIN-CONTAINING PROTEIN"/>
    <property type="match status" value="1"/>
</dbReference>
<protein>
    <recommendedName>
        <fullName evidence="2">histidine kinase</fullName>
        <ecNumber evidence="2">2.7.13.3</ecNumber>
    </recommendedName>
</protein>
<dbReference type="InterPro" id="IPR035965">
    <property type="entry name" value="PAS-like_dom_sf"/>
</dbReference>
<evidence type="ECO:0000256" key="2">
    <source>
        <dbReference type="ARBA" id="ARBA00012438"/>
    </source>
</evidence>
<evidence type="ECO:0000256" key="5">
    <source>
        <dbReference type="ARBA" id="ARBA00022777"/>
    </source>
</evidence>
<name>A0A3L9ZGK5_9FLAO</name>
<comment type="caution">
    <text evidence="7">The sequence shown here is derived from an EMBL/GenBank/DDBJ whole genome shotgun (WGS) entry which is preliminary data.</text>
</comment>
<evidence type="ECO:0000256" key="3">
    <source>
        <dbReference type="ARBA" id="ARBA00022553"/>
    </source>
</evidence>
<dbReference type="InterPro" id="IPR052162">
    <property type="entry name" value="Sensor_kinase/Photoreceptor"/>
</dbReference>
<evidence type="ECO:0000313" key="7">
    <source>
        <dbReference type="EMBL" id="RMA65862.1"/>
    </source>
</evidence>
<dbReference type="RefSeq" id="WP_121905892.1">
    <property type="nucleotide sequence ID" value="NZ_REFC01000011.1"/>
</dbReference>
<dbReference type="PANTHER" id="PTHR43304">
    <property type="entry name" value="PHYTOCHROME-LIKE PROTEIN CPH1"/>
    <property type="match status" value="1"/>
</dbReference>